<gene>
    <name evidence="1" type="ORF">UPYG_G00006210</name>
</gene>
<comment type="caution">
    <text evidence="1">The sequence shown here is derived from an EMBL/GenBank/DDBJ whole genome shotgun (WGS) entry which is preliminary data.</text>
</comment>
<keyword evidence="2" id="KW-1185">Reference proteome</keyword>
<sequence length="25" mass="2809">MLSVCLQGRLLHCPLTRLVTEARAQ</sequence>
<dbReference type="AlphaFoldDB" id="A0ABD0XHS5"/>
<dbReference type="Proteomes" id="UP001557470">
    <property type="component" value="Unassembled WGS sequence"/>
</dbReference>
<organism evidence="1 2">
    <name type="scientific">Umbra pygmaea</name>
    <name type="common">Eastern mudminnow</name>
    <dbReference type="NCBI Taxonomy" id="75934"/>
    <lineage>
        <taxon>Eukaryota</taxon>
        <taxon>Metazoa</taxon>
        <taxon>Chordata</taxon>
        <taxon>Craniata</taxon>
        <taxon>Vertebrata</taxon>
        <taxon>Euteleostomi</taxon>
        <taxon>Actinopterygii</taxon>
        <taxon>Neopterygii</taxon>
        <taxon>Teleostei</taxon>
        <taxon>Protacanthopterygii</taxon>
        <taxon>Esociformes</taxon>
        <taxon>Umbridae</taxon>
        <taxon>Umbra</taxon>
    </lineage>
</organism>
<evidence type="ECO:0000313" key="2">
    <source>
        <dbReference type="Proteomes" id="UP001557470"/>
    </source>
</evidence>
<evidence type="ECO:0000313" key="1">
    <source>
        <dbReference type="EMBL" id="KAL1020905.1"/>
    </source>
</evidence>
<protein>
    <submittedName>
        <fullName evidence="1">Uncharacterized protein</fullName>
    </submittedName>
</protein>
<reference evidence="1 2" key="1">
    <citation type="submission" date="2024-06" db="EMBL/GenBank/DDBJ databases">
        <authorList>
            <person name="Pan Q."/>
            <person name="Wen M."/>
            <person name="Jouanno E."/>
            <person name="Zahm M."/>
            <person name="Klopp C."/>
            <person name="Cabau C."/>
            <person name="Louis A."/>
            <person name="Berthelot C."/>
            <person name="Parey E."/>
            <person name="Roest Crollius H."/>
            <person name="Montfort J."/>
            <person name="Robinson-Rechavi M."/>
            <person name="Bouchez O."/>
            <person name="Lampietro C."/>
            <person name="Lopez Roques C."/>
            <person name="Donnadieu C."/>
            <person name="Postlethwait J."/>
            <person name="Bobe J."/>
            <person name="Verreycken H."/>
            <person name="Guiguen Y."/>
        </authorList>
    </citation>
    <scope>NUCLEOTIDE SEQUENCE [LARGE SCALE GENOMIC DNA]</scope>
    <source>
        <strain evidence="1">Up_M1</strain>
        <tissue evidence="1">Testis</tissue>
    </source>
</reference>
<proteinExistence type="predicted"/>
<name>A0ABD0XHS5_UMBPY</name>
<accession>A0ABD0XHS5</accession>
<dbReference type="EMBL" id="JAGEUA010000001">
    <property type="protein sequence ID" value="KAL1020905.1"/>
    <property type="molecule type" value="Genomic_DNA"/>
</dbReference>